<dbReference type="EMBL" id="JAAMPI010002534">
    <property type="protein sequence ID" value="KAF4612468.1"/>
    <property type="molecule type" value="Genomic_DNA"/>
</dbReference>
<feature type="coiled-coil region" evidence="1">
    <location>
        <begin position="35"/>
        <end position="69"/>
    </location>
</feature>
<organism evidence="2 3">
    <name type="scientific">Cudoniella acicularis</name>
    <dbReference type="NCBI Taxonomy" id="354080"/>
    <lineage>
        <taxon>Eukaryota</taxon>
        <taxon>Fungi</taxon>
        <taxon>Dikarya</taxon>
        <taxon>Ascomycota</taxon>
        <taxon>Pezizomycotina</taxon>
        <taxon>Leotiomycetes</taxon>
        <taxon>Helotiales</taxon>
        <taxon>Tricladiaceae</taxon>
        <taxon>Cudoniella</taxon>
    </lineage>
</organism>
<sequence>MQHQHQASQQRIYHIARDSMQITMARDFEENSFYKKFLNNRLAQGLSHLEEAERKRKAERKERKKLRKTLEMNALAESQLDVPVADAKDDDDALSAIKLEAGQDGAMVNGVSVPVVDVIEDVDYGQSLRR</sequence>
<accession>A0A8H4QKB4</accession>
<comment type="caution">
    <text evidence="2">The sequence shown here is derived from an EMBL/GenBank/DDBJ whole genome shotgun (WGS) entry which is preliminary data.</text>
</comment>
<keyword evidence="3" id="KW-1185">Reference proteome</keyword>
<evidence type="ECO:0000256" key="1">
    <source>
        <dbReference type="SAM" id="Coils"/>
    </source>
</evidence>
<dbReference type="AlphaFoldDB" id="A0A8H4QKB4"/>
<evidence type="ECO:0000313" key="3">
    <source>
        <dbReference type="Proteomes" id="UP000566819"/>
    </source>
</evidence>
<proteinExistence type="predicted"/>
<keyword evidence="1" id="KW-0175">Coiled coil</keyword>
<evidence type="ECO:0000313" key="2">
    <source>
        <dbReference type="EMBL" id="KAF4612468.1"/>
    </source>
</evidence>
<gene>
    <name evidence="2" type="ORF">G7Y89_g15609</name>
</gene>
<protein>
    <submittedName>
        <fullName evidence="2">Uncharacterized protein</fullName>
    </submittedName>
</protein>
<dbReference type="Proteomes" id="UP000566819">
    <property type="component" value="Unassembled WGS sequence"/>
</dbReference>
<reference evidence="2 3" key="1">
    <citation type="submission" date="2020-03" db="EMBL/GenBank/DDBJ databases">
        <title>Draft Genome Sequence of Cudoniella acicularis.</title>
        <authorList>
            <person name="Buettner E."/>
            <person name="Kellner H."/>
        </authorList>
    </citation>
    <scope>NUCLEOTIDE SEQUENCE [LARGE SCALE GENOMIC DNA]</scope>
    <source>
        <strain evidence="2 3">DSM 108380</strain>
    </source>
</reference>
<name>A0A8H4QKB4_9HELO</name>